<dbReference type="GO" id="GO:0016740">
    <property type="term" value="F:transferase activity"/>
    <property type="evidence" value="ECO:0007669"/>
    <property type="project" value="UniProtKB-KW"/>
</dbReference>
<proteinExistence type="predicted"/>
<dbReference type="EMBL" id="WKJO01000002">
    <property type="protein sequence ID" value="MRX23490.1"/>
    <property type="molecule type" value="Genomic_DNA"/>
</dbReference>
<feature type="domain" description="Amidase" evidence="1">
    <location>
        <begin position="77"/>
        <end position="471"/>
    </location>
</feature>
<dbReference type="PANTHER" id="PTHR11895">
    <property type="entry name" value="TRANSAMIDASE"/>
    <property type="match status" value="1"/>
</dbReference>
<keyword evidence="2" id="KW-0436">Ligase</keyword>
<dbReference type="InterPro" id="IPR000120">
    <property type="entry name" value="Amidase"/>
</dbReference>
<dbReference type="AlphaFoldDB" id="A0A6A8GNL3"/>
<dbReference type="InterPro" id="IPR023631">
    <property type="entry name" value="Amidase_dom"/>
</dbReference>
<accession>A0A6A8GNL3</accession>
<organism evidence="2 3">
    <name type="scientific">Haloferax litoreum</name>
    <dbReference type="NCBI Taxonomy" id="2666140"/>
    <lineage>
        <taxon>Archaea</taxon>
        <taxon>Methanobacteriati</taxon>
        <taxon>Methanobacteriota</taxon>
        <taxon>Stenosarchaea group</taxon>
        <taxon>Halobacteria</taxon>
        <taxon>Halobacteriales</taxon>
        <taxon>Haloferacaceae</taxon>
        <taxon>Haloferax</taxon>
    </lineage>
</organism>
<dbReference type="PANTHER" id="PTHR11895:SF7">
    <property type="entry name" value="GLUTAMYL-TRNA(GLN) AMIDOTRANSFERASE SUBUNIT A, MITOCHONDRIAL"/>
    <property type="match status" value="1"/>
</dbReference>
<dbReference type="SUPFAM" id="SSF75304">
    <property type="entry name" value="Amidase signature (AS) enzymes"/>
    <property type="match status" value="1"/>
</dbReference>
<name>A0A6A8GNL3_9EURY</name>
<reference evidence="2 3" key="1">
    <citation type="submission" date="2019-11" db="EMBL/GenBank/DDBJ databases">
        <title>Whole genome sequence of Haloferax sp. MBLA0076.</title>
        <authorList>
            <person name="Seo M.-J."/>
            <person name="Cho E.-S."/>
        </authorList>
    </citation>
    <scope>NUCLEOTIDE SEQUENCE [LARGE SCALE GENOMIC DNA]</scope>
    <source>
        <strain evidence="2 3">MBLA0076</strain>
    </source>
</reference>
<comment type="caution">
    <text evidence="2">The sequence shown here is derived from an EMBL/GenBank/DDBJ whole genome shotgun (WGS) entry which is preliminary data.</text>
</comment>
<dbReference type="EC" id="6.3.5.7" evidence="2"/>
<dbReference type="InterPro" id="IPR036928">
    <property type="entry name" value="AS_sf"/>
</dbReference>
<evidence type="ECO:0000259" key="1">
    <source>
        <dbReference type="Pfam" id="PF01425"/>
    </source>
</evidence>
<keyword evidence="2" id="KW-0808">Transferase</keyword>
<dbReference type="PROSITE" id="PS00571">
    <property type="entry name" value="AMIDASES"/>
    <property type="match status" value="1"/>
</dbReference>
<dbReference type="InterPro" id="IPR020556">
    <property type="entry name" value="Amidase_CS"/>
</dbReference>
<evidence type="ECO:0000313" key="3">
    <source>
        <dbReference type="Proteomes" id="UP000439022"/>
    </source>
</evidence>
<dbReference type="GO" id="GO:0050567">
    <property type="term" value="F:glutaminyl-tRNA synthase (glutamine-hydrolyzing) activity"/>
    <property type="evidence" value="ECO:0007669"/>
    <property type="project" value="UniProtKB-EC"/>
</dbReference>
<sequence>MVHVMVEGTESTVRAVARRYGIELDDAGVAAFQNAVTEQAAQYEIFPPTTPSGDSPTSIAAGDDPYNAFRYQFEFGGGSGHLVGLDVAVKENIVVAGVPTTCGSPGFEYEPPYNATVVERLRNAGASLVGTTNMDEFAFFTTGETCAHGRIENPVAEGCVPGGSSSGSGAAVAAGIVDAALGTDTGGSVRIPASFCGVVGVKPTHQTVSRFGVVDLSQSLDHVGPLASDVETAARVLEVIAGPDANDPSTRGSPQPRQYVGSLGDGVEDFHVGVVSEAMNTSEPGVVEAIETTLDKLRDAGATVEETSLPGYEMASAVVGSIAGLEFASFVGKNGASYATGTGTTEPLRAALAAANEDGAFGENVVQMLVTNGVLADGDGTEYVAAKGLQRMFTQTVCDALETYDVLVTPTTPVTAPEFGTIEGIEGLLRTVENTAPFNCSGHPAISVPTEGVDGKPVGIQFVANWNDEETAFRVAQTIEQT</sequence>
<dbReference type="Proteomes" id="UP000439022">
    <property type="component" value="Unassembled WGS sequence"/>
</dbReference>
<protein>
    <submittedName>
        <fullName evidence="2">Asp-tRNA(Asn)/Glu-tRNA(Gln) amidotransferase subunit GatA</fullName>
        <ecNumber evidence="2">6.3.5.7</ecNumber>
    </submittedName>
</protein>
<evidence type="ECO:0000313" key="2">
    <source>
        <dbReference type="EMBL" id="MRX23490.1"/>
    </source>
</evidence>
<keyword evidence="3" id="KW-1185">Reference proteome</keyword>
<gene>
    <name evidence="2" type="primary">gatA</name>
    <name evidence="2" type="ORF">GJR96_16190</name>
</gene>
<dbReference type="Gene3D" id="3.90.1300.10">
    <property type="entry name" value="Amidase signature (AS) domain"/>
    <property type="match status" value="1"/>
</dbReference>
<dbReference type="Pfam" id="PF01425">
    <property type="entry name" value="Amidase"/>
    <property type="match status" value="1"/>
</dbReference>